<dbReference type="Pfam" id="PF00010">
    <property type="entry name" value="HLH"/>
    <property type="match status" value="1"/>
</dbReference>
<evidence type="ECO:0000256" key="1">
    <source>
        <dbReference type="ARBA" id="ARBA00004123"/>
    </source>
</evidence>
<dbReference type="SMART" id="SM00353">
    <property type="entry name" value="HLH"/>
    <property type="match status" value="1"/>
</dbReference>
<dbReference type="Gene3D" id="4.10.280.10">
    <property type="entry name" value="Helix-loop-helix DNA-binding domain"/>
    <property type="match status" value="1"/>
</dbReference>
<gene>
    <name evidence="10" type="ORF">CCAP1982_LOCUS22940</name>
</gene>
<evidence type="ECO:0000256" key="3">
    <source>
        <dbReference type="ARBA" id="ARBA00022782"/>
    </source>
</evidence>
<proteinExistence type="predicted"/>
<reference evidence="10" key="1">
    <citation type="submission" date="2020-11" db="EMBL/GenBank/DDBJ databases">
        <authorList>
            <person name="Whitehead M."/>
        </authorList>
    </citation>
    <scope>NUCLEOTIDE SEQUENCE</scope>
    <source>
        <strain evidence="10">EGII</strain>
    </source>
</reference>
<dbReference type="PROSITE" id="PS50888">
    <property type="entry name" value="BHLH"/>
    <property type="match status" value="1"/>
</dbReference>
<keyword evidence="3" id="KW-0221">Differentiation</keyword>
<dbReference type="GO" id="GO:0061564">
    <property type="term" value="P:axon development"/>
    <property type="evidence" value="ECO:0007669"/>
    <property type="project" value="TreeGrafter"/>
</dbReference>
<comment type="caution">
    <text evidence="10">The sequence shown here is derived from an EMBL/GenBank/DDBJ whole genome shotgun (WGS) entry which is preliminary data.</text>
</comment>
<dbReference type="GO" id="GO:0070888">
    <property type="term" value="F:E-box binding"/>
    <property type="evidence" value="ECO:0007669"/>
    <property type="project" value="TreeGrafter"/>
</dbReference>
<keyword evidence="5" id="KW-0805">Transcription regulation</keyword>
<dbReference type="KEGG" id="ccat:101458733"/>
<evidence type="ECO:0000256" key="5">
    <source>
        <dbReference type="ARBA" id="ARBA00023015"/>
    </source>
</evidence>
<dbReference type="OrthoDB" id="6161578at2759"/>
<name>A0A811VI68_CERCA</name>
<feature type="compositionally biased region" description="Basic and acidic residues" evidence="8">
    <location>
        <begin position="145"/>
        <end position="159"/>
    </location>
</feature>
<dbReference type="Proteomes" id="UP000606786">
    <property type="component" value="Unassembled WGS sequence"/>
</dbReference>
<evidence type="ECO:0000256" key="7">
    <source>
        <dbReference type="ARBA" id="ARBA00023242"/>
    </source>
</evidence>
<dbReference type="GO" id="GO:0045944">
    <property type="term" value="P:positive regulation of transcription by RNA polymerase II"/>
    <property type="evidence" value="ECO:0007669"/>
    <property type="project" value="TreeGrafter"/>
</dbReference>
<evidence type="ECO:0000256" key="8">
    <source>
        <dbReference type="SAM" id="MobiDB-lite"/>
    </source>
</evidence>
<evidence type="ECO:0000313" key="10">
    <source>
        <dbReference type="EMBL" id="CAD7014980.1"/>
    </source>
</evidence>
<dbReference type="FunFam" id="4.10.280.10:FF:000025">
    <property type="entry name" value="protein atonal homolog 7"/>
    <property type="match status" value="1"/>
</dbReference>
<dbReference type="PANTHER" id="PTHR19290:SF162">
    <property type="entry name" value="TRANSCRIPTION FACTOR ATOH7"/>
    <property type="match status" value="1"/>
</dbReference>
<dbReference type="GO" id="GO:0000981">
    <property type="term" value="F:DNA-binding transcription factor activity, RNA polymerase II-specific"/>
    <property type="evidence" value="ECO:0007669"/>
    <property type="project" value="TreeGrafter"/>
</dbReference>
<dbReference type="GO" id="GO:0046982">
    <property type="term" value="F:protein heterodimerization activity"/>
    <property type="evidence" value="ECO:0007669"/>
    <property type="project" value="UniProtKB-ARBA"/>
</dbReference>
<comment type="subcellular location">
    <subcellularLocation>
        <location evidence="1">Nucleus</location>
    </subcellularLocation>
</comment>
<keyword evidence="4" id="KW-0524">Neurogenesis</keyword>
<feature type="domain" description="BHLH" evidence="9">
    <location>
        <begin position="171"/>
        <end position="223"/>
    </location>
</feature>
<protein>
    <submittedName>
        <fullName evidence="10">(Mediterranean fruit fly) hypothetical protein</fullName>
    </submittedName>
</protein>
<dbReference type="AlphaFoldDB" id="A0A811VI68"/>
<dbReference type="GO" id="GO:0016360">
    <property type="term" value="P:sensory organ precursor cell fate determination"/>
    <property type="evidence" value="ECO:0007669"/>
    <property type="project" value="UniProtKB-ARBA"/>
</dbReference>
<feature type="region of interest" description="Disordered" evidence="8">
    <location>
        <begin position="124"/>
        <end position="165"/>
    </location>
</feature>
<dbReference type="EMBL" id="CAJHJT010000056">
    <property type="protein sequence ID" value="CAD7014980.1"/>
    <property type="molecule type" value="Genomic_DNA"/>
</dbReference>
<keyword evidence="2" id="KW-0217">Developmental protein</keyword>
<keyword evidence="11" id="KW-1185">Reference proteome</keyword>
<dbReference type="CDD" id="cd19715">
    <property type="entry name" value="bHLH_TS_amos_like"/>
    <property type="match status" value="1"/>
</dbReference>
<evidence type="ECO:0000256" key="6">
    <source>
        <dbReference type="ARBA" id="ARBA00023163"/>
    </source>
</evidence>
<evidence type="ECO:0000256" key="4">
    <source>
        <dbReference type="ARBA" id="ARBA00022902"/>
    </source>
</evidence>
<evidence type="ECO:0000259" key="9">
    <source>
        <dbReference type="PROSITE" id="PS50888"/>
    </source>
</evidence>
<sequence length="256" mass="29090">MNLNAQPLQLQQKILEQQYQQQNYYSVFSTHSSDLSYASSEEDGSQRYARSPIYTLSIVSTTDQNVEAGKENSEMLNHWPLTLGYTPNHSLQSISETESFYHGYNPTSQQYNLNISSCVDTESLSTTTSESGSPNATKSTKFNKRSVDRKDVITKKSDAVLKPPSPSVLKRRRQAANARERKRMNGLNEAFDRLREVVPAPTIDQKLSKYETLQMAQTYIAALCEMLESGLNAANYMMQRDEHHTFHEDIPVTEMN</sequence>
<keyword evidence="6" id="KW-0804">Transcription</keyword>
<dbReference type="GO" id="GO:0005634">
    <property type="term" value="C:nucleus"/>
    <property type="evidence" value="ECO:0007669"/>
    <property type="project" value="UniProtKB-SubCell"/>
</dbReference>
<keyword evidence="7" id="KW-0539">Nucleus</keyword>
<dbReference type="SUPFAM" id="SSF47459">
    <property type="entry name" value="HLH, helix-loop-helix DNA-binding domain"/>
    <property type="match status" value="1"/>
</dbReference>
<evidence type="ECO:0000256" key="2">
    <source>
        <dbReference type="ARBA" id="ARBA00022473"/>
    </source>
</evidence>
<dbReference type="InterPro" id="IPR011598">
    <property type="entry name" value="bHLH_dom"/>
</dbReference>
<evidence type="ECO:0000313" key="11">
    <source>
        <dbReference type="Proteomes" id="UP000606786"/>
    </source>
</evidence>
<organism evidence="10 11">
    <name type="scientific">Ceratitis capitata</name>
    <name type="common">Mediterranean fruit fly</name>
    <name type="synonym">Tephritis capitata</name>
    <dbReference type="NCBI Taxonomy" id="7213"/>
    <lineage>
        <taxon>Eukaryota</taxon>
        <taxon>Metazoa</taxon>
        <taxon>Ecdysozoa</taxon>
        <taxon>Arthropoda</taxon>
        <taxon>Hexapoda</taxon>
        <taxon>Insecta</taxon>
        <taxon>Pterygota</taxon>
        <taxon>Neoptera</taxon>
        <taxon>Endopterygota</taxon>
        <taxon>Diptera</taxon>
        <taxon>Brachycera</taxon>
        <taxon>Muscomorpha</taxon>
        <taxon>Tephritoidea</taxon>
        <taxon>Tephritidae</taxon>
        <taxon>Ceratitis</taxon>
        <taxon>Ceratitis</taxon>
    </lineage>
</organism>
<accession>A0A811VI68</accession>
<dbReference type="InterPro" id="IPR036638">
    <property type="entry name" value="HLH_DNA-bd_sf"/>
</dbReference>
<dbReference type="InterPro" id="IPR050359">
    <property type="entry name" value="bHLH_transcription_factors"/>
</dbReference>
<dbReference type="PANTHER" id="PTHR19290">
    <property type="entry name" value="BASIC HELIX-LOOP-HELIX PROTEIN NEUROGENIN-RELATED"/>
    <property type="match status" value="1"/>
</dbReference>